<feature type="active site" description="O-(3'-phospho-DNA)-tyrosine intermediate" evidence="9">
    <location>
        <position position="289"/>
    </location>
</feature>
<keyword evidence="3 9" id="KW-0132">Cell division</keyword>
<accession>A0A2C9CQJ1</accession>
<keyword evidence="6 9" id="KW-0238">DNA-binding</keyword>
<organism evidence="12 13">
    <name type="scientific">Pontivivens marinum</name>
    <dbReference type="NCBI Taxonomy" id="1690039"/>
    <lineage>
        <taxon>Bacteria</taxon>
        <taxon>Pseudomonadati</taxon>
        <taxon>Pseudomonadota</taxon>
        <taxon>Alphaproteobacteria</taxon>
        <taxon>Rhodobacterales</taxon>
        <taxon>Paracoccaceae</taxon>
        <taxon>Pontivivens</taxon>
    </lineage>
</organism>
<dbReference type="InterPro" id="IPR004107">
    <property type="entry name" value="Integrase_SAM-like_N"/>
</dbReference>
<evidence type="ECO:0000313" key="12">
    <source>
        <dbReference type="EMBL" id="SOH93626.1"/>
    </source>
</evidence>
<dbReference type="GO" id="GO:0003677">
    <property type="term" value="F:DNA binding"/>
    <property type="evidence" value="ECO:0007669"/>
    <property type="project" value="UniProtKB-UniRule"/>
</dbReference>
<dbReference type="GO" id="GO:0007059">
    <property type="term" value="P:chromosome segregation"/>
    <property type="evidence" value="ECO:0007669"/>
    <property type="project" value="UniProtKB-UniRule"/>
</dbReference>
<keyword evidence="8 9" id="KW-0131">Cell cycle</keyword>
<dbReference type="PANTHER" id="PTHR30349:SF90">
    <property type="entry name" value="TYROSINE RECOMBINASE XERD"/>
    <property type="match status" value="1"/>
</dbReference>
<feature type="active site" evidence="9">
    <location>
        <position position="153"/>
    </location>
</feature>
<dbReference type="RefSeq" id="WP_097929199.1">
    <property type="nucleotide sequence ID" value="NZ_OCTN01000002.1"/>
</dbReference>
<dbReference type="Pfam" id="PF02899">
    <property type="entry name" value="Phage_int_SAM_1"/>
    <property type="match status" value="1"/>
</dbReference>
<comment type="subunit">
    <text evidence="9">Forms a cyclic heterotetrameric complex composed of two molecules of XerC and two molecules of XerD.</text>
</comment>
<evidence type="ECO:0000256" key="5">
    <source>
        <dbReference type="ARBA" id="ARBA00022908"/>
    </source>
</evidence>
<dbReference type="InterPro" id="IPR010998">
    <property type="entry name" value="Integrase_recombinase_N"/>
</dbReference>
<dbReference type="InterPro" id="IPR002104">
    <property type="entry name" value="Integrase_catalytic"/>
</dbReference>
<evidence type="ECO:0000256" key="2">
    <source>
        <dbReference type="ARBA" id="ARBA00022490"/>
    </source>
</evidence>
<feature type="domain" description="Core-binding (CB)" evidence="11">
    <location>
        <begin position="5"/>
        <end position="89"/>
    </location>
</feature>
<reference evidence="13" key="1">
    <citation type="submission" date="2017-09" db="EMBL/GenBank/DDBJ databases">
        <authorList>
            <person name="Varghese N."/>
            <person name="Submissions S."/>
        </authorList>
    </citation>
    <scope>NUCLEOTIDE SEQUENCE [LARGE SCALE GENOMIC DNA]</scope>
    <source>
        <strain evidence="13">C7</strain>
    </source>
</reference>
<dbReference type="InterPro" id="IPR023009">
    <property type="entry name" value="Tyrosine_recombinase_XerC/XerD"/>
</dbReference>
<evidence type="ECO:0000256" key="7">
    <source>
        <dbReference type="ARBA" id="ARBA00023172"/>
    </source>
</evidence>
<dbReference type="Pfam" id="PF00589">
    <property type="entry name" value="Phage_integrase"/>
    <property type="match status" value="1"/>
</dbReference>
<keyword evidence="2 9" id="KW-0963">Cytoplasm</keyword>
<dbReference type="PROSITE" id="PS51900">
    <property type="entry name" value="CB"/>
    <property type="match status" value="1"/>
</dbReference>
<proteinExistence type="inferred from homology"/>
<dbReference type="SUPFAM" id="SSF56349">
    <property type="entry name" value="DNA breaking-rejoining enzymes"/>
    <property type="match status" value="1"/>
</dbReference>
<dbReference type="GO" id="GO:0006313">
    <property type="term" value="P:DNA transposition"/>
    <property type="evidence" value="ECO:0007669"/>
    <property type="project" value="UniProtKB-UniRule"/>
</dbReference>
<dbReference type="PROSITE" id="PS51898">
    <property type="entry name" value="TYR_RECOMBINASE"/>
    <property type="match status" value="1"/>
</dbReference>
<feature type="domain" description="Tyr recombinase" evidence="10">
    <location>
        <begin position="110"/>
        <end position="302"/>
    </location>
</feature>
<feature type="active site" evidence="9">
    <location>
        <position position="254"/>
    </location>
</feature>
<evidence type="ECO:0000256" key="8">
    <source>
        <dbReference type="ARBA" id="ARBA00023306"/>
    </source>
</evidence>
<dbReference type="AlphaFoldDB" id="A0A2C9CQJ1"/>
<comment type="function">
    <text evidence="9">Site-specific tyrosine recombinase, which acts by catalyzing the cutting and rejoining of the recombining DNA molecules. The XerC-XerD complex is essential to convert dimers of the bacterial chromosome into monomers to permit their segregation at cell division. It also contributes to the segregational stability of plasmids.</text>
</comment>
<evidence type="ECO:0000259" key="11">
    <source>
        <dbReference type="PROSITE" id="PS51900"/>
    </source>
</evidence>
<dbReference type="GO" id="GO:0009037">
    <property type="term" value="F:tyrosine-based site-specific recombinase activity"/>
    <property type="evidence" value="ECO:0007669"/>
    <property type="project" value="UniProtKB-UniRule"/>
</dbReference>
<dbReference type="InterPro" id="IPR050090">
    <property type="entry name" value="Tyrosine_recombinase_XerCD"/>
</dbReference>
<evidence type="ECO:0000256" key="4">
    <source>
        <dbReference type="ARBA" id="ARBA00022829"/>
    </source>
</evidence>
<evidence type="ECO:0000256" key="3">
    <source>
        <dbReference type="ARBA" id="ARBA00022618"/>
    </source>
</evidence>
<sequence length="308" mass="34088">MSHTGTADGWLRAFLDTIRAEQDAATNTLAAYTRDIRLFMEFQQDRTPVESATRADIEAFLSSLEVEGMATATRARRLSALRQFYRFAFVEGFRADDPAALIRGPAKAKRIPGSLDMDEVDALLAAAPTVGRTESDRLRNTCMLQMLYATGLRVTELVSLPVASARGRPRMILIRGKGGRDRMVPLSDDAHTALTAWLNTRDAAEDDLQRGATPSKFLFPSRGKSGHLTRVSFFLTLKQIAIKANLDPAKISPHKLRHAFATHLLQGGADLRAIQMLLGHADISTTEIYTHVLDERLRDLVLEKHPLA</sequence>
<dbReference type="GO" id="GO:0051301">
    <property type="term" value="P:cell division"/>
    <property type="evidence" value="ECO:0007669"/>
    <property type="project" value="UniProtKB-KW"/>
</dbReference>
<dbReference type="NCBIfam" id="NF001399">
    <property type="entry name" value="PRK00283.1"/>
    <property type="match status" value="1"/>
</dbReference>
<dbReference type="GO" id="GO:0005737">
    <property type="term" value="C:cytoplasm"/>
    <property type="evidence" value="ECO:0007669"/>
    <property type="project" value="UniProtKB-SubCell"/>
</dbReference>
<feature type="active site" evidence="9">
    <location>
        <position position="177"/>
    </location>
</feature>
<dbReference type="InterPro" id="IPR011010">
    <property type="entry name" value="DNA_brk_join_enz"/>
</dbReference>
<feature type="active site" evidence="9">
    <location>
        <position position="280"/>
    </location>
</feature>
<keyword evidence="4 9" id="KW-0159">Chromosome partition</keyword>
<keyword evidence="5 9" id="KW-0229">DNA integration</keyword>
<protein>
    <recommendedName>
        <fullName evidence="9">Tyrosine recombinase XerC</fullName>
    </recommendedName>
</protein>
<dbReference type="OrthoDB" id="9801717at2"/>
<keyword evidence="13" id="KW-1185">Reference proteome</keyword>
<dbReference type="Proteomes" id="UP000220034">
    <property type="component" value="Unassembled WGS sequence"/>
</dbReference>
<keyword evidence="7 9" id="KW-0233">DNA recombination</keyword>
<dbReference type="EMBL" id="OCTN01000002">
    <property type="protein sequence ID" value="SOH93626.1"/>
    <property type="molecule type" value="Genomic_DNA"/>
</dbReference>
<dbReference type="InterPro" id="IPR044068">
    <property type="entry name" value="CB"/>
</dbReference>
<evidence type="ECO:0000313" key="13">
    <source>
        <dbReference type="Proteomes" id="UP000220034"/>
    </source>
</evidence>
<dbReference type="Gene3D" id="1.10.150.130">
    <property type="match status" value="1"/>
</dbReference>
<dbReference type="PANTHER" id="PTHR30349">
    <property type="entry name" value="PHAGE INTEGRASE-RELATED"/>
    <property type="match status" value="1"/>
</dbReference>
<dbReference type="InterPro" id="IPR013762">
    <property type="entry name" value="Integrase-like_cat_sf"/>
</dbReference>
<dbReference type="Gene3D" id="1.10.443.10">
    <property type="entry name" value="Intergrase catalytic core"/>
    <property type="match status" value="1"/>
</dbReference>
<comment type="subcellular location">
    <subcellularLocation>
        <location evidence="1 9">Cytoplasm</location>
    </subcellularLocation>
</comment>
<comment type="similarity">
    <text evidence="9">Belongs to the 'phage' integrase family. XerC subfamily.</text>
</comment>
<evidence type="ECO:0000256" key="9">
    <source>
        <dbReference type="HAMAP-Rule" id="MF_01808"/>
    </source>
</evidence>
<evidence type="ECO:0000256" key="6">
    <source>
        <dbReference type="ARBA" id="ARBA00023125"/>
    </source>
</evidence>
<gene>
    <name evidence="9" type="primary">xerC</name>
    <name evidence="12" type="ORF">SAMN06273572_102303</name>
</gene>
<name>A0A2C9CQJ1_9RHOB</name>
<evidence type="ECO:0000259" key="10">
    <source>
        <dbReference type="PROSITE" id="PS51898"/>
    </source>
</evidence>
<feature type="active site" evidence="9">
    <location>
        <position position="257"/>
    </location>
</feature>
<dbReference type="HAMAP" id="MF_01808">
    <property type="entry name" value="Recomb_XerC_XerD"/>
    <property type="match status" value="1"/>
</dbReference>
<evidence type="ECO:0000256" key="1">
    <source>
        <dbReference type="ARBA" id="ARBA00004496"/>
    </source>
</evidence>